<dbReference type="SUPFAM" id="SSF53448">
    <property type="entry name" value="Nucleotide-diphospho-sugar transferases"/>
    <property type="match status" value="1"/>
</dbReference>
<dbReference type="PANTHER" id="PTHR43685">
    <property type="entry name" value="GLYCOSYLTRANSFERASE"/>
    <property type="match status" value="1"/>
</dbReference>
<name>A0ABP6REW5_9MICC</name>
<evidence type="ECO:0000313" key="4">
    <source>
        <dbReference type="Proteomes" id="UP001501736"/>
    </source>
</evidence>
<dbReference type="InterPro" id="IPR050834">
    <property type="entry name" value="Glycosyltransf_2"/>
</dbReference>
<dbReference type="Pfam" id="PF00535">
    <property type="entry name" value="Glycos_transf_2"/>
    <property type="match status" value="1"/>
</dbReference>
<dbReference type="InterPro" id="IPR029044">
    <property type="entry name" value="Nucleotide-diphossugar_trans"/>
</dbReference>
<evidence type="ECO:0000313" key="3">
    <source>
        <dbReference type="EMBL" id="GAA3287763.1"/>
    </source>
</evidence>
<dbReference type="RefSeq" id="WP_344721881.1">
    <property type="nucleotide sequence ID" value="NZ_BAAAYG010000014.1"/>
</dbReference>
<comment type="caution">
    <text evidence="3">The sequence shown here is derived from an EMBL/GenBank/DDBJ whole genome shotgun (WGS) entry which is preliminary data.</text>
</comment>
<evidence type="ECO:0000259" key="2">
    <source>
        <dbReference type="Pfam" id="PF00535"/>
    </source>
</evidence>
<organism evidence="3 4">
    <name type="scientific">Nesterenkonia halobia</name>
    <dbReference type="NCBI Taxonomy" id="37922"/>
    <lineage>
        <taxon>Bacteria</taxon>
        <taxon>Bacillati</taxon>
        <taxon>Actinomycetota</taxon>
        <taxon>Actinomycetes</taxon>
        <taxon>Micrococcales</taxon>
        <taxon>Micrococcaceae</taxon>
        <taxon>Nesterenkonia</taxon>
    </lineage>
</organism>
<reference evidence="4" key="1">
    <citation type="journal article" date="2019" name="Int. J. Syst. Evol. Microbiol.">
        <title>The Global Catalogue of Microorganisms (GCM) 10K type strain sequencing project: providing services to taxonomists for standard genome sequencing and annotation.</title>
        <authorList>
            <consortium name="The Broad Institute Genomics Platform"/>
            <consortium name="The Broad Institute Genome Sequencing Center for Infectious Disease"/>
            <person name="Wu L."/>
            <person name="Ma J."/>
        </authorList>
    </citation>
    <scope>NUCLEOTIDE SEQUENCE [LARGE SCALE GENOMIC DNA]</scope>
    <source>
        <strain evidence="4">JCM 11483</strain>
    </source>
</reference>
<keyword evidence="4" id="KW-1185">Reference proteome</keyword>
<dbReference type="PANTHER" id="PTHR43685:SF2">
    <property type="entry name" value="GLYCOSYLTRANSFERASE 2-LIKE DOMAIN-CONTAINING PROTEIN"/>
    <property type="match status" value="1"/>
</dbReference>
<proteinExistence type="predicted"/>
<gene>
    <name evidence="3" type="ORF">GCM10020260_24870</name>
</gene>
<dbReference type="CDD" id="cd00761">
    <property type="entry name" value="Glyco_tranf_GTA_type"/>
    <property type="match status" value="1"/>
</dbReference>
<dbReference type="Proteomes" id="UP001501736">
    <property type="component" value="Unassembled WGS sequence"/>
</dbReference>
<accession>A0ABP6REW5</accession>
<feature type="domain" description="Glycosyltransferase 2-like" evidence="2">
    <location>
        <begin position="578"/>
        <end position="694"/>
    </location>
</feature>
<dbReference type="Gene3D" id="3.90.550.10">
    <property type="entry name" value="Spore Coat Polysaccharide Biosynthesis Protein SpsA, Chain A"/>
    <property type="match status" value="1"/>
</dbReference>
<evidence type="ECO:0000256" key="1">
    <source>
        <dbReference type="SAM" id="MobiDB-lite"/>
    </source>
</evidence>
<feature type="compositionally biased region" description="Basic and acidic residues" evidence="1">
    <location>
        <begin position="533"/>
        <end position="542"/>
    </location>
</feature>
<dbReference type="InterPro" id="IPR001173">
    <property type="entry name" value="Glyco_trans_2-like"/>
</dbReference>
<protein>
    <recommendedName>
        <fullName evidence="2">Glycosyltransferase 2-like domain-containing protein</fullName>
    </recommendedName>
</protein>
<dbReference type="EMBL" id="BAAAYG010000014">
    <property type="protein sequence ID" value="GAA3287763.1"/>
    <property type="molecule type" value="Genomic_DNA"/>
</dbReference>
<sequence length="906" mass="97897">MNVGRLAGPGARQAGLSRGIELIEALQDSSDPLADLRDAEVLGALGVPAASPFRAGRGGRDRLVEELLPLLEALPTLETGASRPGHDAVVAVVGAADVAATFDGLAEVLRLPEEATTPERAAALESADLVIVGPQVAGRPAVEQLLAEAAAAGVPRALVDLHSHVTPQSPELPRALRRLADRCDHLFVVSESAAEQLAGTTRTPVTRIPLPISPLDRSPLGSATSPGALVAFSDPLTGELDSAVAADRDMLLDGVLASGAPLLIQQLAARHGSGHGSAPAADAVLPVRHRPHLAPSLTGLPAAGLDRLADVGVSVEPVTDSQSLFSPRTLQLMASGSLVLSTYNQGVNSHLPQVHLGNSVEDVAAGLEQLTVEDLSRASADGVRRAFIEHHAADVLGLILHRLGLGEEPAAERVLAVAEDADETLHEELAAQTHGEVTVVGWDELPARLADHDVILPVSARRHYAPTYVDEHLAALRHQSASTTTKASGPGQAHQHRAGVDALDLTAWLRPPQTAANPEGLLALAAERRVHVGDAESVRDRGTSSPRRGARRLRGGDDVDALRREVAETAARHQLRLTVIVPVYDNGEHLRHKAFASLRRSSVFSRMHVLLVSDGSTDPVTLDTVEELAADYENVTAFHHAAGGSGSASRPRNTGLELTATEFVTYLDPDNEAVEDGYARLLSDLEGHDDVDFVLGTMTQWARSRTVLPYVRVMEQIFAGHRRADGTIEMPERSLEMLDFRPMGIQTLVARTAWLQSLGISQPVGAVGQDSYFFQQMIHYARRIRIMDVAAHTYYTAVSNSTVNTLNPGYFAKYLPLDRARADWLREVGLLEAYKARRLESFLVSWHLPKLRRVADEEWLQAAENLAELLACYGEHRWRQRRALDFFSDLRAARRRSRRRSRGRRR</sequence>
<feature type="region of interest" description="Disordered" evidence="1">
    <location>
        <begin position="533"/>
        <end position="554"/>
    </location>
</feature>